<evidence type="ECO:0000256" key="6">
    <source>
        <dbReference type="ARBA" id="ARBA00047628"/>
    </source>
</evidence>
<dbReference type="EMBL" id="AP024110">
    <property type="protein sequence ID" value="BCM25222.1"/>
    <property type="molecule type" value="Genomic_DNA"/>
</dbReference>
<evidence type="ECO:0000313" key="8">
    <source>
        <dbReference type="EMBL" id="BCM25222.1"/>
    </source>
</evidence>
<evidence type="ECO:0000256" key="3">
    <source>
        <dbReference type="ARBA" id="ARBA00023239"/>
    </source>
</evidence>
<keyword evidence="3" id="KW-0456">Lyase</keyword>
<evidence type="ECO:0000256" key="5">
    <source>
        <dbReference type="ARBA" id="ARBA00032523"/>
    </source>
</evidence>
<evidence type="ECO:0000256" key="1">
    <source>
        <dbReference type="ARBA" id="ARBA00003810"/>
    </source>
</evidence>
<feature type="active site" description="Schiff-base intermediate with substrate" evidence="7">
    <location>
        <position position="27"/>
    </location>
</feature>
<gene>
    <name evidence="8" type="ORF">ZMTM_14810</name>
</gene>
<evidence type="ECO:0000256" key="2">
    <source>
        <dbReference type="ARBA" id="ARBA00012553"/>
    </source>
</evidence>
<reference evidence="8" key="1">
    <citation type="journal article" date="2021" name="Arch. Microbiol.">
        <title>Methyloradius palustris gen. nov., sp. nov., a methanol-oxidizing bacterium isolated from snow.</title>
        <authorList>
            <person name="Miyadera T."/>
            <person name="Kojima H."/>
            <person name="Fukui M."/>
        </authorList>
    </citation>
    <scope>NUCLEOTIDE SEQUENCE</scope>
    <source>
        <strain evidence="8">Zm11</strain>
    </source>
</reference>
<dbReference type="InterPro" id="IPR007565">
    <property type="entry name" value="4HFCP_synth"/>
</dbReference>
<evidence type="ECO:0000256" key="7">
    <source>
        <dbReference type="PIRSR" id="PIRSR015957-1"/>
    </source>
</evidence>
<sequence>MTKLLVSVKDAQEALLAIDYGDIIDLKNPVEGALGALTIGDIEDIVAKLDGQKISSATIGDLPMQPELLLAKIRETANTGVDIVKIGLFPSPKQIACIEAIGQSLASEIKIVAVVFAENALDISLLGVLKASNFYGVMLDTAIKNGKNLTDHVALAELVDFVQAAKTLGLFVGLAGSLRFEHIETLKNIGADYLGFRGGLCEQDDRKCTLSEQKLKTINILLHKNNTVLQMREVSIR</sequence>
<protein>
    <recommendedName>
        <fullName evidence="2">(5-formylfuran-3-yl)methyl phosphate synthase</fullName>
        <ecNumber evidence="2">4.2.3.153</ecNumber>
    </recommendedName>
    <alternativeName>
        <fullName evidence="5">4-(hydroxymethyl)-2-furancarboxaldehyde-phosphate synthase</fullName>
    </alternativeName>
</protein>
<dbReference type="AlphaFoldDB" id="A0A8D5G8R4"/>
<accession>A0A8D5G8R4</accession>
<evidence type="ECO:0000313" key="9">
    <source>
        <dbReference type="Proteomes" id="UP000826722"/>
    </source>
</evidence>
<feature type="active site" description="Proton acceptor" evidence="7">
    <location>
        <position position="85"/>
    </location>
</feature>
<keyword evidence="9" id="KW-1185">Reference proteome</keyword>
<dbReference type="EC" id="4.2.3.153" evidence="2"/>
<dbReference type="GO" id="GO:0016829">
    <property type="term" value="F:lyase activity"/>
    <property type="evidence" value="ECO:0007669"/>
    <property type="project" value="UniProtKB-KW"/>
</dbReference>
<evidence type="ECO:0000256" key="4">
    <source>
        <dbReference type="ARBA" id="ARBA00023270"/>
    </source>
</evidence>
<name>A0A8D5G8R4_9PROT</name>
<dbReference type="Pfam" id="PF04476">
    <property type="entry name" value="4HFCP_synth"/>
    <property type="match status" value="1"/>
</dbReference>
<dbReference type="PIRSF" id="PIRSF015957">
    <property type="entry name" value="UCP015957"/>
    <property type="match status" value="1"/>
</dbReference>
<comment type="catalytic activity">
    <reaction evidence="6">
        <text>2 D-glyceraldehyde 3-phosphate = 4-(hydroxymethyl)-2-furancarboxaldehyde phosphate + phosphate + 2 H2O</text>
        <dbReference type="Rhea" id="RHEA:43536"/>
        <dbReference type="ChEBI" id="CHEBI:15377"/>
        <dbReference type="ChEBI" id="CHEBI:43474"/>
        <dbReference type="ChEBI" id="CHEBI:59776"/>
        <dbReference type="ChEBI" id="CHEBI:83407"/>
        <dbReference type="EC" id="4.2.3.153"/>
    </reaction>
</comment>
<organism evidence="8 9">
    <name type="scientific">Methyloradius palustris</name>
    <dbReference type="NCBI Taxonomy" id="2778876"/>
    <lineage>
        <taxon>Bacteria</taxon>
        <taxon>Pseudomonadati</taxon>
        <taxon>Pseudomonadota</taxon>
        <taxon>Betaproteobacteria</taxon>
        <taxon>Nitrosomonadales</taxon>
        <taxon>Methylophilaceae</taxon>
        <taxon>Methyloradius</taxon>
    </lineage>
</organism>
<dbReference type="KEGG" id="mpau:ZMTM_14810"/>
<keyword evidence="4" id="KW-0704">Schiff base</keyword>
<comment type="function">
    <text evidence="1">Catalyzes the formation of 4-(hydroxymethyl)-2-furancarboxaldehyde phosphate (4-HFC-P) from two molecules of glyceraldehyde-3-P (GA-3-P).</text>
</comment>
<dbReference type="Proteomes" id="UP000826722">
    <property type="component" value="Chromosome"/>
</dbReference>
<proteinExistence type="predicted"/>